<name>A0AAW2E4C1_9ROSI</name>
<keyword evidence="2" id="KW-1185">Reference proteome</keyword>
<organism evidence="1 2">
    <name type="scientific">Lithocarpus litseifolius</name>
    <dbReference type="NCBI Taxonomy" id="425828"/>
    <lineage>
        <taxon>Eukaryota</taxon>
        <taxon>Viridiplantae</taxon>
        <taxon>Streptophyta</taxon>
        <taxon>Embryophyta</taxon>
        <taxon>Tracheophyta</taxon>
        <taxon>Spermatophyta</taxon>
        <taxon>Magnoliopsida</taxon>
        <taxon>eudicotyledons</taxon>
        <taxon>Gunneridae</taxon>
        <taxon>Pentapetalae</taxon>
        <taxon>rosids</taxon>
        <taxon>fabids</taxon>
        <taxon>Fagales</taxon>
        <taxon>Fagaceae</taxon>
        <taxon>Lithocarpus</taxon>
    </lineage>
</organism>
<reference evidence="1 2" key="1">
    <citation type="submission" date="2024-01" db="EMBL/GenBank/DDBJ databases">
        <title>A telomere-to-telomere, gap-free genome of sweet tea (Lithocarpus litseifolius).</title>
        <authorList>
            <person name="Zhou J."/>
        </authorList>
    </citation>
    <scope>NUCLEOTIDE SEQUENCE [LARGE SCALE GENOMIC DNA]</scope>
    <source>
        <strain evidence="1">Zhou-2022a</strain>
        <tissue evidence="1">Leaf</tissue>
    </source>
</reference>
<sequence length="132" mass="14243">MDFFKSVFFEDPDLDPNPDSDSDSTAIWSFGRLIKTIASKSEISSFHEVDDQKLMIREVALCAVMDFLASLDASASVPQESLESVGQAIDDIGSSVWKSTAEIITHGVDKLFVTASADSDSNPIPIPITVGD</sequence>
<comment type="caution">
    <text evidence="1">The sequence shown here is derived from an EMBL/GenBank/DDBJ whole genome shotgun (WGS) entry which is preliminary data.</text>
</comment>
<proteinExistence type="predicted"/>
<protein>
    <submittedName>
        <fullName evidence="1">Uncharacterized protein</fullName>
    </submittedName>
</protein>
<evidence type="ECO:0000313" key="2">
    <source>
        <dbReference type="Proteomes" id="UP001459277"/>
    </source>
</evidence>
<evidence type="ECO:0000313" key="1">
    <source>
        <dbReference type="EMBL" id="KAL0017501.1"/>
    </source>
</evidence>
<dbReference type="AlphaFoldDB" id="A0AAW2E4C1"/>
<dbReference type="Proteomes" id="UP001459277">
    <property type="component" value="Unassembled WGS sequence"/>
</dbReference>
<gene>
    <name evidence="1" type="ORF">SO802_004570</name>
</gene>
<accession>A0AAW2E4C1</accession>
<dbReference type="EMBL" id="JAZDWU010000001">
    <property type="protein sequence ID" value="KAL0017501.1"/>
    <property type="molecule type" value="Genomic_DNA"/>
</dbReference>